<organism evidence="1 2">
    <name type="scientific">Portunus trituberculatus</name>
    <name type="common">Swimming crab</name>
    <name type="synonym">Neptunus trituberculatus</name>
    <dbReference type="NCBI Taxonomy" id="210409"/>
    <lineage>
        <taxon>Eukaryota</taxon>
        <taxon>Metazoa</taxon>
        <taxon>Ecdysozoa</taxon>
        <taxon>Arthropoda</taxon>
        <taxon>Crustacea</taxon>
        <taxon>Multicrustacea</taxon>
        <taxon>Malacostraca</taxon>
        <taxon>Eumalacostraca</taxon>
        <taxon>Eucarida</taxon>
        <taxon>Decapoda</taxon>
        <taxon>Pleocyemata</taxon>
        <taxon>Brachyura</taxon>
        <taxon>Eubrachyura</taxon>
        <taxon>Portunoidea</taxon>
        <taxon>Portunidae</taxon>
        <taxon>Portuninae</taxon>
        <taxon>Portunus</taxon>
    </lineage>
</organism>
<evidence type="ECO:0000313" key="2">
    <source>
        <dbReference type="Proteomes" id="UP000324222"/>
    </source>
</evidence>
<proteinExistence type="predicted"/>
<accession>A0A5B7KEA5</accession>
<comment type="caution">
    <text evidence="1">The sequence shown here is derived from an EMBL/GenBank/DDBJ whole genome shotgun (WGS) entry which is preliminary data.</text>
</comment>
<name>A0A5B7KEA5_PORTR</name>
<sequence length="107" mass="11981">MIPCLAALSSLHLIPDCCVWIVSVTFCSVLWKGSVNVFFFSFSFLLPDTVHALHFSIYCNAVSITRAPVDLFWCEVSAAAQQRWHGSAHSESRWNPNLSNYCKAALQ</sequence>
<dbReference type="EMBL" id="VSRR010135845">
    <property type="protein sequence ID" value="MPD03369.1"/>
    <property type="molecule type" value="Genomic_DNA"/>
</dbReference>
<dbReference type="AlphaFoldDB" id="A0A5B7KEA5"/>
<gene>
    <name evidence="1" type="ORF">E2C01_099005</name>
</gene>
<dbReference type="Proteomes" id="UP000324222">
    <property type="component" value="Unassembled WGS sequence"/>
</dbReference>
<keyword evidence="2" id="KW-1185">Reference proteome</keyword>
<reference evidence="1 2" key="1">
    <citation type="submission" date="2019-05" db="EMBL/GenBank/DDBJ databases">
        <title>Another draft genome of Portunus trituberculatus and its Hox gene families provides insights of decapod evolution.</title>
        <authorList>
            <person name="Jeong J.-H."/>
            <person name="Song I."/>
            <person name="Kim S."/>
            <person name="Choi T."/>
            <person name="Kim D."/>
            <person name="Ryu S."/>
            <person name="Kim W."/>
        </authorList>
    </citation>
    <scope>NUCLEOTIDE SEQUENCE [LARGE SCALE GENOMIC DNA]</scope>
    <source>
        <tissue evidence="1">Muscle</tissue>
    </source>
</reference>
<evidence type="ECO:0000313" key="1">
    <source>
        <dbReference type="EMBL" id="MPD03369.1"/>
    </source>
</evidence>
<protein>
    <submittedName>
        <fullName evidence="1">Uncharacterized protein</fullName>
    </submittedName>
</protein>